<gene>
    <name evidence="4" type="ORF">E6H00_07105</name>
</gene>
<evidence type="ECO:0000256" key="2">
    <source>
        <dbReference type="ARBA" id="ARBA00023239"/>
    </source>
</evidence>
<dbReference type="CDD" id="cd06558">
    <property type="entry name" value="crotonase-like"/>
    <property type="match status" value="1"/>
</dbReference>
<dbReference type="GO" id="GO:0016853">
    <property type="term" value="F:isomerase activity"/>
    <property type="evidence" value="ECO:0007669"/>
    <property type="project" value="UniProtKB-KW"/>
</dbReference>
<dbReference type="SUPFAM" id="SSF52096">
    <property type="entry name" value="ClpP/crotonase"/>
    <property type="match status" value="1"/>
</dbReference>
<dbReference type="PANTHER" id="PTHR43802:SF1">
    <property type="entry name" value="IP11341P-RELATED"/>
    <property type="match status" value="1"/>
</dbReference>
<dbReference type="PANTHER" id="PTHR43802">
    <property type="entry name" value="ENOYL-COA HYDRATASE"/>
    <property type="match status" value="1"/>
</dbReference>
<dbReference type="Proteomes" id="UP000318509">
    <property type="component" value="Unassembled WGS sequence"/>
</dbReference>
<dbReference type="Gene3D" id="1.10.12.10">
    <property type="entry name" value="Lyase 2-enoyl-coa Hydratase, Chain A, domain 2"/>
    <property type="match status" value="1"/>
</dbReference>
<dbReference type="InterPro" id="IPR014748">
    <property type="entry name" value="Enoyl-CoA_hydra_C"/>
</dbReference>
<dbReference type="EMBL" id="VBAK01000113">
    <property type="protein sequence ID" value="TMI90388.1"/>
    <property type="molecule type" value="Genomic_DNA"/>
</dbReference>
<dbReference type="PROSITE" id="PS00166">
    <property type="entry name" value="ENOYL_COA_HYDRATASE"/>
    <property type="match status" value="1"/>
</dbReference>
<name>A0A537K3P1_9BACT</name>
<evidence type="ECO:0000256" key="1">
    <source>
        <dbReference type="ARBA" id="ARBA00005254"/>
    </source>
</evidence>
<evidence type="ECO:0000313" key="5">
    <source>
        <dbReference type="Proteomes" id="UP000318509"/>
    </source>
</evidence>
<evidence type="ECO:0000256" key="3">
    <source>
        <dbReference type="RuleBase" id="RU003707"/>
    </source>
</evidence>
<dbReference type="InterPro" id="IPR029045">
    <property type="entry name" value="ClpP/crotonase-like_dom_sf"/>
</dbReference>
<sequence>MYETLLAETQGGARILTLNRPDVLNAINAQMGDDLDEALRDAERSPEVRCVLLTAAGRGFCAGADLREQSPGHTRVGDLLRTRYNKIVAKIRTMEKPVIAAVNGVAAGAGCNLALAADLRIASDRATFIEAFSKIGLIPDSGGTWLLPRLVGVGRALEMMFFADPIDAPAAERLGLVNRVVPHDDLMPRAREWALRLAAGPTRTFGLIKRGVNHALAGDLEGALDYEAHLQEVASRTDDHREGVAAFLAKRPPAYTGR</sequence>
<organism evidence="4 5">
    <name type="scientific">Candidatus Segetimicrobium genomatis</name>
    <dbReference type="NCBI Taxonomy" id="2569760"/>
    <lineage>
        <taxon>Bacteria</taxon>
        <taxon>Bacillati</taxon>
        <taxon>Candidatus Sysuimicrobiota</taxon>
        <taxon>Candidatus Sysuimicrobiia</taxon>
        <taxon>Candidatus Sysuimicrobiales</taxon>
        <taxon>Candidatus Segetimicrobiaceae</taxon>
        <taxon>Candidatus Segetimicrobium</taxon>
    </lineage>
</organism>
<dbReference type="AlphaFoldDB" id="A0A537K3P1"/>
<accession>A0A537K3P1</accession>
<dbReference type="Gene3D" id="3.90.226.10">
    <property type="entry name" value="2-enoyl-CoA Hydratase, Chain A, domain 1"/>
    <property type="match status" value="1"/>
</dbReference>
<dbReference type="FunFam" id="3.90.226.10:FF:000009">
    <property type="entry name" value="Carnitinyl-CoA dehydratase"/>
    <property type="match status" value="1"/>
</dbReference>
<comment type="caution">
    <text evidence="4">The sequence shown here is derived from an EMBL/GenBank/DDBJ whole genome shotgun (WGS) entry which is preliminary data.</text>
</comment>
<reference evidence="4 5" key="1">
    <citation type="journal article" date="2019" name="Nat. Microbiol.">
        <title>Mediterranean grassland soil C-N compound turnover is dependent on rainfall and depth, and is mediated by genomically divergent microorganisms.</title>
        <authorList>
            <person name="Diamond S."/>
            <person name="Andeer P.F."/>
            <person name="Li Z."/>
            <person name="Crits-Christoph A."/>
            <person name="Burstein D."/>
            <person name="Anantharaman K."/>
            <person name="Lane K.R."/>
            <person name="Thomas B.C."/>
            <person name="Pan C."/>
            <person name="Northen T.R."/>
            <person name="Banfield J.F."/>
        </authorList>
    </citation>
    <scope>NUCLEOTIDE SEQUENCE [LARGE SCALE GENOMIC DNA]</scope>
    <source>
        <strain evidence="4">NP_3</strain>
    </source>
</reference>
<dbReference type="Pfam" id="PF00378">
    <property type="entry name" value="ECH_1"/>
    <property type="match status" value="1"/>
</dbReference>
<dbReference type="GO" id="GO:0016829">
    <property type="term" value="F:lyase activity"/>
    <property type="evidence" value="ECO:0007669"/>
    <property type="project" value="UniProtKB-KW"/>
</dbReference>
<dbReference type="InterPro" id="IPR018376">
    <property type="entry name" value="Enoyl-CoA_hyd/isom_CS"/>
</dbReference>
<dbReference type="InterPro" id="IPR001753">
    <property type="entry name" value="Enoyl-CoA_hydra/iso"/>
</dbReference>
<comment type="similarity">
    <text evidence="1 3">Belongs to the enoyl-CoA hydratase/isomerase family.</text>
</comment>
<proteinExistence type="inferred from homology"/>
<protein>
    <submittedName>
        <fullName evidence="4">2-(1,2-epoxy-1,2-dihydrophenyl)acetyl-CoA isomerase</fullName>
    </submittedName>
</protein>
<keyword evidence="2" id="KW-0456">Lyase</keyword>
<evidence type="ECO:0000313" key="4">
    <source>
        <dbReference type="EMBL" id="TMI90388.1"/>
    </source>
</evidence>
<keyword evidence="4" id="KW-0413">Isomerase</keyword>